<evidence type="ECO:0000313" key="3">
    <source>
        <dbReference type="Proteomes" id="UP000287651"/>
    </source>
</evidence>
<evidence type="ECO:0000256" key="1">
    <source>
        <dbReference type="SAM" id="MobiDB-lite"/>
    </source>
</evidence>
<dbReference type="AlphaFoldDB" id="A0A426X9U6"/>
<gene>
    <name evidence="2" type="ORF">B296_00048158</name>
</gene>
<protein>
    <submittedName>
        <fullName evidence="2">Uncharacterized protein</fullName>
    </submittedName>
</protein>
<dbReference type="Proteomes" id="UP000287651">
    <property type="component" value="Unassembled WGS sequence"/>
</dbReference>
<reference evidence="2 3" key="1">
    <citation type="journal article" date="2014" name="Agronomy (Basel)">
        <title>A Draft Genome Sequence for Ensete ventricosum, the Drought-Tolerant Tree Against Hunger.</title>
        <authorList>
            <person name="Harrison J."/>
            <person name="Moore K.A."/>
            <person name="Paszkiewicz K."/>
            <person name="Jones T."/>
            <person name="Grant M."/>
            <person name="Ambacheew D."/>
            <person name="Muzemil S."/>
            <person name="Studholme D.J."/>
        </authorList>
    </citation>
    <scope>NUCLEOTIDE SEQUENCE [LARGE SCALE GENOMIC DNA]</scope>
</reference>
<evidence type="ECO:0000313" key="2">
    <source>
        <dbReference type="EMBL" id="RRT36244.1"/>
    </source>
</evidence>
<organism evidence="2 3">
    <name type="scientific">Ensete ventricosum</name>
    <name type="common">Abyssinian banana</name>
    <name type="synonym">Musa ensete</name>
    <dbReference type="NCBI Taxonomy" id="4639"/>
    <lineage>
        <taxon>Eukaryota</taxon>
        <taxon>Viridiplantae</taxon>
        <taxon>Streptophyta</taxon>
        <taxon>Embryophyta</taxon>
        <taxon>Tracheophyta</taxon>
        <taxon>Spermatophyta</taxon>
        <taxon>Magnoliopsida</taxon>
        <taxon>Liliopsida</taxon>
        <taxon>Zingiberales</taxon>
        <taxon>Musaceae</taxon>
        <taxon>Ensete</taxon>
    </lineage>
</organism>
<proteinExistence type="predicted"/>
<comment type="caution">
    <text evidence="2">The sequence shown here is derived from an EMBL/GenBank/DDBJ whole genome shotgun (WGS) entry which is preliminary data.</text>
</comment>
<sequence>MVRGWSAIVAGSHRRKAALEKRPRRGMADVGRSCDCGRGNDEGWQQRWRQLAWGRWGRTATTDGRRLRCIDVWGNCYGRGDGDMVAGDSSRDERNRVGQPRLGHLQEGGRLRPRPPSQGVADCSQPIRAIAAHGHSRLQHDAHRDDWL</sequence>
<feature type="region of interest" description="Disordered" evidence="1">
    <location>
        <begin position="84"/>
        <end position="121"/>
    </location>
</feature>
<dbReference type="EMBL" id="AMZH03023857">
    <property type="protein sequence ID" value="RRT36244.1"/>
    <property type="molecule type" value="Genomic_DNA"/>
</dbReference>
<name>A0A426X9U6_ENSVE</name>
<accession>A0A426X9U6</accession>